<evidence type="ECO:0000313" key="2">
    <source>
        <dbReference type="Proteomes" id="UP000005239"/>
    </source>
</evidence>
<name>A0A2A6BTG1_PRIPA</name>
<accession>A0A8R1YU08</accession>
<gene>
    <name evidence="1" type="primary">WBGene00275549</name>
</gene>
<reference evidence="2" key="1">
    <citation type="journal article" date="2008" name="Nat. Genet.">
        <title>The Pristionchus pacificus genome provides a unique perspective on nematode lifestyle and parasitism.</title>
        <authorList>
            <person name="Dieterich C."/>
            <person name="Clifton S.W."/>
            <person name="Schuster L.N."/>
            <person name="Chinwalla A."/>
            <person name="Delehaunty K."/>
            <person name="Dinkelacker I."/>
            <person name="Fulton L."/>
            <person name="Fulton R."/>
            <person name="Godfrey J."/>
            <person name="Minx P."/>
            <person name="Mitreva M."/>
            <person name="Roeseler W."/>
            <person name="Tian H."/>
            <person name="Witte H."/>
            <person name="Yang S.P."/>
            <person name="Wilson R.K."/>
            <person name="Sommer R.J."/>
        </authorList>
    </citation>
    <scope>NUCLEOTIDE SEQUENCE [LARGE SCALE GENOMIC DNA]</scope>
    <source>
        <strain evidence="2">PS312</strain>
    </source>
</reference>
<keyword evidence="2" id="KW-1185">Reference proteome</keyword>
<accession>A0A2A6BTG1</accession>
<protein>
    <submittedName>
        <fullName evidence="1">Uncharacterized protein</fullName>
    </submittedName>
</protein>
<dbReference type="EnsemblMetazoa" id="PPA37180.1">
    <property type="protein sequence ID" value="PPA37180.1"/>
    <property type="gene ID" value="WBGene00275549"/>
</dbReference>
<organism evidence="1 2">
    <name type="scientific">Pristionchus pacificus</name>
    <name type="common">Parasitic nematode worm</name>
    <dbReference type="NCBI Taxonomy" id="54126"/>
    <lineage>
        <taxon>Eukaryota</taxon>
        <taxon>Metazoa</taxon>
        <taxon>Ecdysozoa</taxon>
        <taxon>Nematoda</taxon>
        <taxon>Chromadorea</taxon>
        <taxon>Rhabditida</taxon>
        <taxon>Rhabditina</taxon>
        <taxon>Diplogasteromorpha</taxon>
        <taxon>Diplogasteroidea</taxon>
        <taxon>Neodiplogasteridae</taxon>
        <taxon>Pristionchus</taxon>
    </lineage>
</organism>
<dbReference type="Proteomes" id="UP000005239">
    <property type="component" value="Unassembled WGS sequence"/>
</dbReference>
<reference evidence="1" key="2">
    <citation type="submission" date="2022-06" db="UniProtKB">
        <authorList>
            <consortium name="EnsemblMetazoa"/>
        </authorList>
    </citation>
    <scope>IDENTIFICATION</scope>
    <source>
        <strain evidence="1">PS312</strain>
    </source>
</reference>
<evidence type="ECO:0000313" key="1">
    <source>
        <dbReference type="EnsemblMetazoa" id="PPA37180.1"/>
    </source>
</evidence>
<sequence>MLSYDSARCSRTQYHLAIHNSANILAHLYSQFFRPQSSYRDSVMMGIKNIQGAIDCEKRYLE</sequence>
<dbReference type="AlphaFoldDB" id="A0A2A6BTG1"/>
<proteinExistence type="predicted"/>